<gene>
    <name evidence="1" type="ORF">AAG747_19170</name>
</gene>
<organism evidence="1 2">
    <name type="scientific">Rapidithrix thailandica</name>
    <dbReference type="NCBI Taxonomy" id="413964"/>
    <lineage>
        <taxon>Bacteria</taxon>
        <taxon>Pseudomonadati</taxon>
        <taxon>Bacteroidota</taxon>
        <taxon>Cytophagia</taxon>
        <taxon>Cytophagales</taxon>
        <taxon>Flammeovirgaceae</taxon>
        <taxon>Rapidithrix</taxon>
    </lineage>
</organism>
<keyword evidence="2" id="KW-1185">Reference proteome</keyword>
<evidence type="ECO:0008006" key="3">
    <source>
        <dbReference type="Google" id="ProtNLM"/>
    </source>
</evidence>
<dbReference type="AlphaFoldDB" id="A0AAW9SFL2"/>
<dbReference type="Proteomes" id="UP001403385">
    <property type="component" value="Unassembled WGS sequence"/>
</dbReference>
<accession>A0AAW9SFL2</accession>
<proteinExistence type="predicted"/>
<evidence type="ECO:0000313" key="2">
    <source>
        <dbReference type="Proteomes" id="UP001403385"/>
    </source>
</evidence>
<reference evidence="1 2" key="1">
    <citation type="submission" date="2024-04" db="EMBL/GenBank/DDBJ databases">
        <title>Novel genus in family Flammeovirgaceae.</title>
        <authorList>
            <person name="Nguyen T.H."/>
            <person name="Vuong T.Q."/>
            <person name="Le H."/>
            <person name="Kim S.-G."/>
        </authorList>
    </citation>
    <scope>NUCLEOTIDE SEQUENCE [LARGE SCALE GENOMIC DNA]</scope>
    <source>
        <strain evidence="1 2">JCM 23209</strain>
    </source>
</reference>
<evidence type="ECO:0000313" key="1">
    <source>
        <dbReference type="EMBL" id="MEN7550053.1"/>
    </source>
</evidence>
<comment type="caution">
    <text evidence="1">The sequence shown here is derived from an EMBL/GenBank/DDBJ whole genome shotgun (WGS) entry which is preliminary data.</text>
</comment>
<dbReference type="EMBL" id="JBDKWZ010000011">
    <property type="protein sequence ID" value="MEN7550053.1"/>
    <property type="molecule type" value="Genomic_DNA"/>
</dbReference>
<dbReference type="Gene3D" id="1.10.530.10">
    <property type="match status" value="1"/>
</dbReference>
<sequence>MDPNLVKAIILKETGAGTFDGYYGQKGKSDIMQANITLNNGKSDWGDYKKAFGLIKGQSATPSQSVFAGIRILFQKGLTTNAKGGTSWTGGDNWFKAVKRYNGGGVKNYEQVVQKYYNSVQRGTSENYNSKEGIFEFLEKISDN</sequence>
<dbReference type="RefSeq" id="WP_346822826.1">
    <property type="nucleotide sequence ID" value="NZ_JBDKWZ010000011.1"/>
</dbReference>
<protein>
    <recommendedName>
        <fullName evidence="3">Transglycosylase SLT domain-containing protein</fullName>
    </recommendedName>
</protein>
<name>A0AAW9SFL2_9BACT</name>